<dbReference type="PATRIC" id="fig|33935.3.peg.3977"/>
<accession>A0A0M9DJB7</accession>
<proteinExistence type="predicted"/>
<dbReference type="Proteomes" id="UP000037977">
    <property type="component" value="Unassembled WGS sequence"/>
</dbReference>
<evidence type="ECO:0000313" key="2">
    <source>
        <dbReference type="Proteomes" id="UP000037977"/>
    </source>
</evidence>
<sequence length="246" mass="28213">MLKQLLEDRIVTLNCREMPFQPHVYKMQNCVEVLGIEAKSLQIENDKIVTGYIVDQSIFFKSLRFGQTNIIFSDGVNKAIVQLFVRPAGEIIVEVKPYLGKAEIVPVHYRTILADTAIAIDLKGALKHYLIAHHLMNEEDSITEVHYQSMHPNVLKDSFAGNFVLGCHVDGRALQNAEEYALANRQATLKFSKIAIQQQGVRKVISFHKLLTFMITNHVFMSYEHIPEYLNNDEKNQHEQDHLRLV</sequence>
<evidence type="ECO:0000313" key="1">
    <source>
        <dbReference type="EMBL" id="KOY82049.1"/>
    </source>
</evidence>
<organism evidence="1 2">
    <name type="scientific">Lysinibacillus macroides</name>
    <dbReference type="NCBI Taxonomy" id="33935"/>
    <lineage>
        <taxon>Bacteria</taxon>
        <taxon>Bacillati</taxon>
        <taxon>Bacillota</taxon>
        <taxon>Bacilli</taxon>
        <taxon>Bacillales</taxon>
        <taxon>Bacillaceae</taxon>
        <taxon>Lysinibacillus</taxon>
    </lineage>
</organism>
<name>A0A0M9DJB7_9BACI</name>
<dbReference type="AlphaFoldDB" id="A0A0M9DJB7"/>
<comment type="caution">
    <text evidence="1">The sequence shown here is derived from an EMBL/GenBank/DDBJ whole genome shotgun (WGS) entry which is preliminary data.</text>
</comment>
<dbReference type="EMBL" id="LGCI01000006">
    <property type="protein sequence ID" value="KOY82049.1"/>
    <property type="molecule type" value="Genomic_DNA"/>
</dbReference>
<dbReference type="RefSeq" id="WP_053994953.1">
    <property type="nucleotide sequence ID" value="NZ_CP065643.1"/>
</dbReference>
<keyword evidence="2" id="KW-1185">Reference proteome</keyword>
<reference evidence="1 2" key="1">
    <citation type="submission" date="2015-07" db="EMBL/GenBank/DDBJ databases">
        <title>Genome sequencing project for genomic taxonomy and phylogenomics of Bacillus-like bacteria.</title>
        <authorList>
            <person name="Liu B."/>
            <person name="Wang J."/>
            <person name="Zhu Y."/>
            <person name="Liu G."/>
            <person name="Chen Q."/>
            <person name="Chen Z."/>
            <person name="Che J."/>
            <person name="Ge C."/>
            <person name="Shi H."/>
            <person name="Pan Z."/>
            <person name="Liu X."/>
        </authorList>
    </citation>
    <scope>NUCLEOTIDE SEQUENCE [LARGE SCALE GENOMIC DNA]</scope>
    <source>
        <strain evidence="1 2">DSM 54</strain>
    </source>
</reference>
<gene>
    <name evidence="1" type="ORF">ADM90_10375</name>
</gene>
<dbReference type="OrthoDB" id="2739082at2"/>
<protein>
    <submittedName>
        <fullName evidence="1">Uncharacterized protein</fullName>
    </submittedName>
</protein>